<dbReference type="GO" id="GO:0000287">
    <property type="term" value="F:magnesium ion binding"/>
    <property type="evidence" value="ECO:0007669"/>
    <property type="project" value="UniProtKB-UniRule"/>
</dbReference>
<feature type="binding site" evidence="16">
    <location>
        <position position="163"/>
    </location>
    <ligand>
        <name>Mg(2+)</name>
        <dbReference type="ChEBI" id="CHEBI:18420"/>
    </ligand>
</feature>
<evidence type="ECO:0000256" key="7">
    <source>
        <dbReference type="ARBA" id="ARBA00022723"/>
    </source>
</evidence>
<feature type="region of interest" description="Important for the catalytic mechanism of dephosphorylation" evidence="16">
    <location>
        <begin position="267"/>
        <end position="272"/>
    </location>
</feature>
<comment type="catalytic activity">
    <reaction evidence="1 16">
        <text>[HPr protein]-L-serine + ATP = [HPr protein]-O-phospho-L-serine + ADP + H(+)</text>
        <dbReference type="Rhea" id="RHEA:46600"/>
        <dbReference type="Rhea" id="RHEA-COMP:11602"/>
        <dbReference type="Rhea" id="RHEA-COMP:11603"/>
        <dbReference type="ChEBI" id="CHEBI:15378"/>
        <dbReference type="ChEBI" id="CHEBI:29999"/>
        <dbReference type="ChEBI" id="CHEBI:30616"/>
        <dbReference type="ChEBI" id="CHEBI:83421"/>
        <dbReference type="ChEBI" id="CHEBI:456216"/>
    </reaction>
</comment>
<evidence type="ECO:0000313" key="19">
    <source>
        <dbReference type="EMBL" id="MST86626.1"/>
    </source>
</evidence>
<dbReference type="InterPro" id="IPR011104">
    <property type="entry name" value="Hpr_kin/Pase_C"/>
</dbReference>
<accession>A0A6A8MBN2</accession>
<evidence type="ECO:0000256" key="16">
    <source>
        <dbReference type="HAMAP-Rule" id="MF_01249"/>
    </source>
</evidence>
<evidence type="ECO:0000256" key="4">
    <source>
        <dbReference type="ARBA" id="ARBA00018922"/>
    </source>
</evidence>
<dbReference type="EC" id="2.7.11.-" evidence="16"/>
<evidence type="ECO:0000259" key="18">
    <source>
        <dbReference type="Pfam" id="PF07475"/>
    </source>
</evidence>
<comment type="catalytic activity">
    <reaction evidence="15 16">
        <text>[HPr protein]-O-phospho-L-serine + phosphate + H(+) = [HPr protein]-L-serine + diphosphate</text>
        <dbReference type="Rhea" id="RHEA:46604"/>
        <dbReference type="Rhea" id="RHEA-COMP:11602"/>
        <dbReference type="Rhea" id="RHEA-COMP:11603"/>
        <dbReference type="ChEBI" id="CHEBI:15378"/>
        <dbReference type="ChEBI" id="CHEBI:29999"/>
        <dbReference type="ChEBI" id="CHEBI:33019"/>
        <dbReference type="ChEBI" id="CHEBI:43474"/>
        <dbReference type="ChEBI" id="CHEBI:83421"/>
    </reaction>
</comment>
<keyword evidence="6 16" id="KW-0808">Transferase</keyword>
<dbReference type="EC" id="2.7.4.-" evidence="16"/>
<dbReference type="InterPro" id="IPR027417">
    <property type="entry name" value="P-loop_NTPase"/>
</dbReference>
<evidence type="ECO:0000256" key="1">
    <source>
        <dbReference type="ARBA" id="ARBA00001120"/>
    </source>
</evidence>
<feature type="domain" description="HPr kinase/phosphorylase C-terminal" evidence="18">
    <location>
        <begin position="133"/>
        <end position="301"/>
    </location>
</feature>
<organism evidence="19 20">
    <name type="scientific">Lactobacillus porci</name>
    <dbReference type="NCBI Taxonomy" id="2012477"/>
    <lineage>
        <taxon>Bacteria</taxon>
        <taxon>Bacillati</taxon>
        <taxon>Bacillota</taxon>
        <taxon>Bacilli</taxon>
        <taxon>Lactobacillales</taxon>
        <taxon>Lactobacillaceae</taxon>
        <taxon>Lactobacillus</taxon>
    </lineage>
</organism>
<dbReference type="OrthoDB" id="9778803at2"/>
<comment type="subunit">
    <text evidence="16">Homohexamer.</text>
</comment>
<feature type="domain" description="HPr(Ser) kinase/phosphorylase N-terminal" evidence="17">
    <location>
        <begin position="5"/>
        <end position="130"/>
    </location>
</feature>
<keyword evidence="13 16" id="KW-0119">Carbohydrate metabolism</keyword>
<dbReference type="AlphaFoldDB" id="A0A6A8MBN2"/>
<evidence type="ECO:0000256" key="9">
    <source>
        <dbReference type="ARBA" id="ARBA00022777"/>
    </source>
</evidence>
<comment type="similarity">
    <text evidence="3 16">Belongs to the HPrK/P family.</text>
</comment>
<protein>
    <recommendedName>
        <fullName evidence="4 16">HPr kinase/phosphorylase</fullName>
        <shortName evidence="16">HPrK/P</shortName>
        <ecNumber evidence="16">2.7.11.-</ecNumber>
        <ecNumber evidence="16">2.7.4.-</ecNumber>
    </recommendedName>
    <alternativeName>
        <fullName evidence="14 16">HPr(Ser) kinase/phosphorylase</fullName>
    </alternativeName>
</protein>
<dbReference type="Pfam" id="PF07475">
    <property type="entry name" value="Hpr_kinase_C"/>
    <property type="match status" value="1"/>
</dbReference>
<dbReference type="RefSeq" id="WP_154547586.1">
    <property type="nucleotide sequence ID" value="NZ_VUMX01000005.1"/>
</dbReference>
<evidence type="ECO:0000313" key="20">
    <source>
        <dbReference type="Proteomes" id="UP000438120"/>
    </source>
</evidence>
<evidence type="ECO:0000256" key="2">
    <source>
        <dbReference type="ARBA" id="ARBA00001946"/>
    </source>
</evidence>
<dbReference type="GO" id="GO:0006109">
    <property type="term" value="P:regulation of carbohydrate metabolic process"/>
    <property type="evidence" value="ECO:0007669"/>
    <property type="project" value="UniProtKB-UniRule"/>
</dbReference>
<evidence type="ECO:0000256" key="14">
    <source>
        <dbReference type="ARBA" id="ARBA00033012"/>
    </source>
</evidence>
<evidence type="ECO:0000256" key="13">
    <source>
        <dbReference type="ARBA" id="ARBA00023277"/>
    </source>
</evidence>
<reference evidence="19 20" key="1">
    <citation type="submission" date="2019-08" db="EMBL/GenBank/DDBJ databases">
        <title>In-depth cultivation of the pig gut microbiome towards novel bacterial diversity and tailored functional studies.</title>
        <authorList>
            <person name="Wylensek D."/>
            <person name="Hitch T.C.A."/>
            <person name="Clavel T."/>
        </authorList>
    </citation>
    <scope>NUCLEOTIDE SEQUENCE [LARGE SCALE GENOMIC DNA]</scope>
    <source>
        <strain evidence="19 20">Bifido-178-WT-2B</strain>
    </source>
</reference>
<dbReference type="GO" id="GO:0005524">
    <property type="term" value="F:ATP binding"/>
    <property type="evidence" value="ECO:0007669"/>
    <property type="project" value="UniProtKB-UniRule"/>
</dbReference>
<evidence type="ECO:0000256" key="12">
    <source>
        <dbReference type="ARBA" id="ARBA00023268"/>
    </source>
</evidence>
<comment type="miscellaneous">
    <text evidence="16">Both phosphorylation and phosphorolysis are carried out by the same active site and suggest a common mechanism for both reactions.</text>
</comment>
<dbReference type="CDD" id="cd01918">
    <property type="entry name" value="HprK_C"/>
    <property type="match status" value="1"/>
</dbReference>
<gene>
    <name evidence="16" type="primary">hprK</name>
    <name evidence="19" type="ORF">FYJ62_02970</name>
</gene>
<feature type="binding site" evidence="16">
    <location>
        <begin position="156"/>
        <end position="163"/>
    </location>
    <ligand>
        <name>ATP</name>
        <dbReference type="ChEBI" id="CHEBI:30616"/>
    </ligand>
</feature>
<feature type="active site" description="Proton acceptor; for phosphorylation activity. Proton donor; for dephosphorylation activity" evidence="16">
    <location>
        <position position="180"/>
    </location>
</feature>
<keyword evidence="11 16" id="KW-0460">Magnesium</keyword>
<dbReference type="EMBL" id="VUMX01000005">
    <property type="protein sequence ID" value="MST86626.1"/>
    <property type="molecule type" value="Genomic_DNA"/>
</dbReference>
<dbReference type="Gene3D" id="3.40.1390.20">
    <property type="entry name" value="HprK N-terminal domain-like"/>
    <property type="match status" value="1"/>
</dbReference>
<evidence type="ECO:0000259" key="17">
    <source>
        <dbReference type="Pfam" id="PF02603"/>
    </source>
</evidence>
<feature type="binding site" evidence="16">
    <location>
        <position position="205"/>
    </location>
    <ligand>
        <name>Mg(2+)</name>
        <dbReference type="ChEBI" id="CHEBI:18420"/>
    </ligand>
</feature>
<dbReference type="SUPFAM" id="SSF75138">
    <property type="entry name" value="HprK N-terminal domain-like"/>
    <property type="match status" value="1"/>
</dbReference>
<evidence type="ECO:0000256" key="15">
    <source>
        <dbReference type="ARBA" id="ARBA00047657"/>
    </source>
</evidence>
<proteinExistence type="inferred from homology"/>
<dbReference type="GO" id="GO:0004712">
    <property type="term" value="F:protein serine/threonine/tyrosine kinase activity"/>
    <property type="evidence" value="ECO:0007669"/>
    <property type="project" value="UniProtKB-UniRule"/>
</dbReference>
<feature type="region of interest" description="Important for the catalytic mechanism of both phosphorylation and dephosphorylation" evidence="16">
    <location>
        <begin position="204"/>
        <end position="213"/>
    </location>
</feature>
<name>A0A6A8MBN2_9LACO</name>
<feature type="active site" evidence="16">
    <location>
        <position position="246"/>
    </location>
</feature>
<keyword evidence="9 16" id="KW-0418">Kinase</keyword>
<dbReference type="PANTHER" id="PTHR30305">
    <property type="entry name" value="PROTEIN YJDM-RELATED"/>
    <property type="match status" value="1"/>
</dbReference>
<dbReference type="Gene3D" id="3.40.50.300">
    <property type="entry name" value="P-loop containing nucleotide triphosphate hydrolases"/>
    <property type="match status" value="1"/>
</dbReference>
<comment type="caution">
    <text evidence="19">The sequence shown here is derived from an EMBL/GenBank/DDBJ whole genome shotgun (WGS) entry which is preliminary data.</text>
</comment>
<evidence type="ECO:0000256" key="8">
    <source>
        <dbReference type="ARBA" id="ARBA00022741"/>
    </source>
</evidence>
<evidence type="ECO:0000256" key="6">
    <source>
        <dbReference type="ARBA" id="ARBA00022679"/>
    </source>
</evidence>
<dbReference type="InterPro" id="IPR003755">
    <property type="entry name" value="HPr(Ser)_kin/Pase"/>
</dbReference>
<comment type="domain">
    <text evidence="16">The Walker A ATP-binding motif also binds Pi and PPi.</text>
</comment>
<dbReference type="SUPFAM" id="SSF53795">
    <property type="entry name" value="PEP carboxykinase-like"/>
    <property type="match status" value="1"/>
</dbReference>
<evidence type="ECO:0000256" key="11">
    <source>
        <dbReference type="ARBA" id="ARBA00022842"/>
    </source>
</evidence>
<dbReference type="HAMAP" id="MF_01249">
    <property type="entry name" value="HPr_kinase"/>
    <property type="match status" value="1"/>
</dbReference>
<comment type="function">
    <text evidence="16">Catalyzes the ATP- as well as the pyrophosphate-dependent phosphorylation of a specific serine residue in HPr, a phosphocarrier protein of the phosphoenolpyruvate-dependent sugar phosphotransferase system (PTS). HprK/P also catalyzes the pyrophosphate-producing, inorganic phosphate-dependent dephosphorylation (phosphorolysis) of seryl-phosphorylated HPr (P-Ser-HPr). The two antagonistic activities of HprK/P are regulated by several intracellular metabolites, which change their concentration in response to the absence or presence of rapidly metabolisable carbon sources (glucose, fructose, etc.) in the growth medium. Therefore, by controlling the phosphorylation state of HPr, HPrK/P is a sensor enzyme that plays a major role in the regulation of carbon metabolism and sugar transport: it mediates carbon catabolite repression (CCR), and regulates PTS-catalyzed carbohydrate uptake and inducer exclusion.</text>
</comment>
<dbReference type="InterPro" id="IPR011126">
    <property type="entry name" value="Hpr_kin/Pase_Hpr_N"/>
</dbReference>
<evidence type="ECO:0000256" key="10">
    <source>
        <dbReference type="ARBA" id="ARBA00022840"/>
    </source>
</evidence>
<evidence type="ECO:0000256" key="3">
    <source>
        <dbReference type="ARBA" id="ARBA00006883"/>
    </source>
</evidence>
<dbReference type="InterPro" id="IPR028979">
    <property type="entry name" value="Ser_kin/Pase_Hpr-like_N_sf"/>
</dbReference>
<evidence type="ECO:0000256" key="5">
    <source>
        <dbReference type="ARBA" id="ARBA00022527"/>
    </source>
</evidence>
<dbReference type="PANTHER" id="PTHR30305:SF1">
    <property type="entry name" value="HPR KINASE_PHOSPHORYLASE"/>
    <property type="match status" value="1"/>
</dbReference>
<dbReference type="GO" id="GO:0000155">
    <property type="term" value="F:phosphorelay sensor kinase activity"/>
    <property type="evidence" value="ECO:0007669"/>
    <property type="project" value="InterPro"/>
</dbReference>
<keyword evidence="5 16" id="KW-0723">Serine/threonine-protein kinase</keyword>
<keyword evidence="10 16" id="KW-0067">ATP-binding</keyword>
<comment type="cofactor">
    <cofactor evidence="2 16">
        <name>Mg(2+)</name>
        <dbReference type="ChEBI" id="CHEBI:18420"/>
    </cofactor>
</comment>
<sequence>MGNVVKLTDMIKDNPTLRVYQGQGYLDEKTISVSDVYRPGLELTGYFDFYPEKRVQLMGRTEISYAAALDSDMRQRVFSRICQPDTPCILISRGLPVPKELTEAAAEAHTPILISNDATTYLMSMVTQYLAVKLAVRTSIHGVLVEVFGMGVLLTGDSGVGKSETALALVQHGHRLIADDRVDVYQKDHDTVMGEAPRILKHLMEIRGIGIIDVLSLFGSGAIKDETEISLVIYLSNWDPKANYDRLGFQENTRVICGIAIPQVTIPVKVGRNMENIVEVAVMNFRAKTMGFDATQTFDNNLTSLIAENTAEEKREKAEKDKKSGK</sequence>
<dbReference type="Proteomes" id="UP000438120">
    <property type="component" value="Unassembled WGS sequence"/>
</dbReference>
<keyword evidence="8 16" id="KW-0547">Nucleotide-binding</keyword>
<keyword evidence="12 16" id="KW-0511">Multifunctional enzyme</keyword>
<keyword evidence="7 16" id="KW-0479">Metal-binding</keyword>
<dbReference type="GO" id="GO:0004674">
    <property type="term" value="F:protein serine/threonine kinase activity"/>
    <property type="evidence" value="ECO:0007669"/>
    <property type="project" value="UniProtKB-KW"/>
</dbReference>
<dbReference type="NCBIfam" id="TIGR00679">
    <property type="entry name" value="hpr-ser"/>
    <property type="match status" value="1"/>
</dbReference>
<feature type="active site" evidence="16">
    <location>
        <position position="141"/>
    </location>
</feature>
<keyword evidence="20" id="KW-1185">Reference proteome</keyword>
<feature type="active site" evidence="16">
    <location>
        <position position="162"/>
    </location>
</feature>
<dbReference type="FunFam" id="3.40.50.300:FF:000174">
    <property type="entry name" value="HPr kinase/phosphorylase"/>
    <property type="match status" value="1"/>
</dbReference>
<dbReference type="Pfam" id="PF02603">
    <property type="entry name" value="Hpr_kinase_N"/>
    <property type="match status" value="1"/>
</dbReference>